<keyword evidence="2" id="KW-0315">Glutamine amidotransferase</keyword>
<protein>
    <submittedName>
        <fullName evidence="2">Glutamine amidotransferase</fullName>
    </submittedName>
</protein>
<evidence type="ECO:0000259" key="1">
    <source>
        <dbReference type="Pfam" id="PF00117"/>
    </source>
</evidence>
<dbReference type="PANTHER" id="PTHR42695:SF5">
    <property type="entry name" value="GLUTAMINE AMIDOTRANSFERASE YLR126C-RELATED"/>
    <property type="match status" value="1"/>
</dbReference>
<dbReference type="PANTHER" id="PTHR42695">
    <property type="entry name" value="GLUTAMINE AMIDOTRANSFERASE YLR126C-RELATED"/>
    <property type="match status" value="1"/>
</dbReference>
<dbReference type="RefSeq" id="WP_227388390.1">
    <property type="nucleotide sequence ID" value="NZ_JBHSCJ010000003.1"/>
</dbReference>
<reference evidence="2 3" key="1">
    <citation type="journal article" date="2021" name="Sci. Rep.">
        <title>Genome analysis of a halophilic bacterium Halomonas malpeensis YU-PRIM-29(T) reveals its exopolysaccharide and pigment producing capabilities.</title>
        <authorList>
            <person name="Athmika"/>
            <person name="Ghate S.D."/>
            <person name="Arun A.B."/>
            <person name="Rao S.S."/>
            <person name="Kumar S.T.A."/>
            <person name="Kandiyil M.K."/>
            <person name="Saptami K."/>
            <person name="Rekha P.D."/>
        </authorList>
    </citation>
    <scope>NUCLEOTIDE SEQUENCE [LARGE SCALE GENOMIC DNA]</scope>
    <source>
        <strain evidence="3">prim 29</strain>
    </source>
</reference>
<dbReference type="Pfam" id="PF00117">
    <property type="entry name" value="GATase"/>
    <property type="match status" value="1"/>
</dbReference>
<dbReference type="Proteomes" id="UP001319882">
    <property type="component" value="Unassembled WGS sequence"/>
</dbReference>
<keyword evidence="3" id="KW-1185">Reference proteome</keyword>
<organism evidence="2 3">
    <name type="scientific">Vreelandella malpeensis</name>
    <dbReference type="NCBI Taxonomy" id="1172368"/>
    <lineage>
        <taxon>Bacteria</taxon>
        <taxon>Pseudomonadati</taxon>
        <taxon>Pseudomonadota</taxon>
        <taxon>Gammaproteobacteria</taxon>
        <taxon>Oceanospirillales</taxon>
        <taxon>Halomonadaceae</taxon>
        <taxon>Vreelandella</taxon>
    </lineage>
</organism>
<dbReference type="InterPro" id="IPR029062">
    <property type="entry name" value="Class_I_gatase-like"/>
</dbReference>
<feature type="domain" description="Glutamine amidotransferase" evidence="1">
    <location>
        <begin position="40"/>
        <end position="192"/>
    </location>
</feature>
<evidence type="ECO:0000313" key="2">
    <source>
        <dbReference type="EMBL" id="MCB8887792.1"/>
    </source>
</evidence>
<evidence type="ECO:0000313" key="3">
    <source>
        <dbReference type="Proteomes" id="UP001319882"/>
    </source>
</evidence>
<dbReference type="InterPro" id="IPR017926">
    <property type="entry name" value="GATASE"/>
</dbReference>
<sequence length="237" mass="26152">MPSVLIIKTGDAFPEVVERHGDFDRLFSQPLERAVPGITVTLWDPRSDTHAPELDGLDAIVITGSNAMVSDKEAWSEALKPWLKQARARDIAMLGVCYGHQLMAEAFGGEAGNHPKGREAGTFMVERTDASDRDALFSQLPSRFKAHLTHGQTVLRAPSDAVILACNDHDGHQALRYGTRQWSVQFHPEFDTDIMRAYLDRVSDALIEQGEDVGALIQGIAPTPHASSLLERFTRLL</sequence>
<accession>A0ABS8DNA8</accession>
<dbReference type="SUPFAM" id="SSF52317">
    <property type="entry name" value="Class I glutamine amidotransferase-like"/>
    <property type="match status" value="1"/>
</dbReference>
<dbReference type="CDD" id="cd01741">
    <property type="entry name" value="GATase1_1"/>
    <property type="match status" value="1"/>
</dbReference>
<dbReference type="NCBIfam" id="NF006562">
    <property type="entry name" value="PRK09065.1"/>
    <property type="match status" value="1"/>
</dbReference>
<gene>
    <name evidence="2" type="ORF">GEV37_01435</name>
</gene>
<proteinExistence type="predicted"/>
<name>A0ABS8DNA8_9GAMM</name>
<dbReference type="PROSITE" id="PS51273">
    <property type="entry name" value="GATASE_TYPE_1"/>
    <property type="match status" value="1"/>
</dbReference>
<dbReference type="Gene3D" id="3.40.50.880">
    <property type="match status" value="1"/>
</dbReference>
<dbReference type="InterPro" id="IPR044992">
    <property type="entry name" value="ChyE-like"/>
</dbReference>
<comment type="caution">
    <text evidence="2">The sequence shown here is derived from an EMBL/GenBank/DDBJ whole genome shotgun (WGS) entry which is preliminary data.</text>
</comment>
<dbReference type="EMBL" id="WHVL01000001">
    <property type="protein sequence ID" value="MCB8887792.1"/>
    <property type="molecule type" value="Genomic_DNA"/>
</dbReference>